<dbReference type="Proteomes" id="UP001314263">
    <property type="component" value="Unassembled WGS sequence"/>
</dbReference>
<accession>A0AAV1I004</accession>
<evidence type="ECO:0000313" key="1">
    <source>
        <dbReference type="EMBL" id="CAK0766611.1"/>
    </source>
</evidence>
<comment type="caution">
    <text evidence="1">The sequence shown here is derived from an EMBL/GenBank/DDBJ whole genome shotgun (WGS) entry which is preliminary data.</text>
</comment>
<dbReference type="AlphaFoldDB" id="A0AAV1I004"/>
<evidence type="ECO:0000313" key="2">
    <source>
        <dbReference type="Proteomes" id="UP001314263"/>
    </source>
</evidence>
<protein>
    <submittedName>
        <fullName evidence="1">Uncharacterized protein</fullName>
    </submittedName>
</protein>
<name>A0AAV1I004_9CHLO</name>
<gene>
    <name evidence="1" type="ORF">CVIRNUC_003376</name>
</gene>
<reference evidence="1 2" key="1">
    <citation type="submission" date="2023-10" db="EMBL/GenBank/DDBJ databases">
        <authorList>
            <person name="Maclean D."/>
            <person name="Macfadyen A."/>
        </authorList>
    </citation>
    <scope>NUCLEOTIDE SEQUENCE [LARGE SCALE GENOMIC DNA]</scope>
</reference>
<organism evidence="1 2">
    <name type="scientific">Coccomyxa viridis</name>
    <dbReference type="NCBI Taxonomy" id="1274662"/>
    <lineage>
        <taxon>Eukaryota</taxon>
        <taxon>Viridiplantae</taxon>
        <taxon>Chlorophyta</taxon>
        <taxon>core chlorophytes</taxon>
        <taxon>Trebouxiophyceae</taxon>
        <taxon>Trebouxiophyceae incertae sedis</taxon>
        <taxon>Coccomyxaceae</taxon>
        <taxon>Coccomyxa</taxon>
    </lineage>
</organism>
<proteinExistence type="predicted"/>
<sequence>MALLALEIAEIAGQMPTEVTDETLMAAAITEKPAGLMKTLFGPYITRATPAILSALGPWKAHGIKGTEWIDRVTDISLFNRLHLATRESPHLETACDDSWIFVKTIDDRVVSEEPEPGWELVPQAPVKPQPQPQALASAWVLV</sequence>
<keyword evidence="2" id="KW-1185">Reference proteome</keyword>
<dbReference type="EMBL" id="CAUYUE010000004">
    <property type="protein sequence ID" value="CAK0766611.1"/>
    <property type="molecule type" value="Genomic_DNA"/>
</dbReference>